<dbReference type="SUPFAM" id="SSF53613">
    <property type="entry name" value="Ribokinase-like"/>
    <property type="match status" value="1"/>
</dbReference>
<gene>
    <name evidence="4" type="ORF">L4923_13910</name>
</gene>
<evidence type="ECO:0000313" key="4">
    <source>
        <dbReference type="EMBL" id="MCG7506115.1"/>
    </source>
</evidence>
<sequence>MKRSVFCVGLALQDTILTLDRIPDHAVKVYARGRREVGGGPAATAAVTVARLGGRASIAARIGEDNIGAMIRAEFEACGVDTTWLRAFQRVQSSGAVVLVDSSGERLIVAYADPELPSAAGWLEPKSWGDAVLCDLTWPDGALRSLHAARAAGIPSLLDADISRHAPDTVAMILEAADHVIFSRPGLAQFAGTESIEEGLRIARRSSHSFVGVTDGADGLYWLDNSEIRNAPPPHVDVVDTTGAGDAFHGAFALALAHRRPIADAIAFSNVVAALKCTRPGGRAGLPDPVALRKFAPGLDLDWLMAGG</sequence>
<feature type="domain" description="Carbohydrate kinase PfkB" evidence="3">
    <location>
        <begin position="3"/>
        <end position="288"/>
    </location>
</feature>
<keyword evidence="5" id="KW-1185">Reference proteome</keyword>
<dbReference type="PANTHER" id="PTHR10584">
    <property type="entry name" value="SUGAR KINASE"/>
    <property type="match status" value="1"/>
</dbReference>
<accession>A0ABS9QFG5</accession>
<evidence type="ECO:0000313" key="5">
    <source>
        <dbReference type="Proteomes" id="UP001201701"/>
    </source>
</evidence>
<evidence type="ECO:0000256" key="2">
    <source>
        <dbReference type="ARBA" id="ARBA00022777"/>
    </source>
</evidence>
<dbReference type="InterPro" id="IPR029056">
    <property type="entry name" value="Ribokinase-like"/>
</dbReference>
<evidence type="ECO:0000256" key="1">
    <source>
        <dbReference type="ARBA" id="ARBA00022679"/>
    </source>
</evidence>
<organism evidence="4 5">
    <name type="scientific">Mesorhizobium retamae</name>
    <dbReference type="NCBI Taxonomy" id="2912854"/>
    <lineage>
        <taxon>Bacteria</taxon>
        <taxon>Pseudomonadati</taxon>
        <taxon>Pseudomonadota</taxon>
        <taxon>Alphaproteobacteria</taxon>
        <taxon>Hyphomicrobiales</taxon>
        <taxon>Phyllobacteriaceae</taxon>
        <taxon>Mesorhizobium</taxon>
    </lineage>
</organism>
<evidence type="ECO:0000259" key="3">
    <source>
        <dbReference type="Pfam" id="PF00294"/>
    </source>
</evidence>
<dbReference type="GO" id="GO:0016301">
    <property type="term" value="F:kinase activity"/>
    <property type="evidence" value="ECO:0007669"/>
    <property type="project" value="UniProtKB-KW"/>
</dbReference>
<keyword evidence="1" id="KW-0808">Transferase</keyword>
<comment type="caution">
    <text evidence="4">The sequence shown here is derived from an EMBL/GenBank/DDBJ whole genome shotgun (WGS) entry which is preliminary data.</text>
</comment>
<dbReference type="InterPro" id="IPR002173">
    <property type="entry name" value="Carboh/pur_kinase_PfkB_CS"/>
</dbReference>
<name>A0ABS9QFG5_9HYPH</name>
<reference evidence="4 5" key="1">
    <citation type="submission" date="2022-02" db="EMBL/GenBank/DDBJ databases">
        <title>Draft genome sequence of Mezorhizobium retamae strain IRAMC:0171 isolated from Retama raetam nodules.</title>
        <authorList>
            <person name="Bengaied R."/>
            <person name="Sbissi I."/>
            <person name="Huber K."/>
            <person name="Ghodbane F."/>
            <person name="Nouioui I."/>
            <person name="Tarhouni M."/>
            <person name="Gtari M."/>
        </authorList>
    </citation>
    <scope>NUCLEOTIDE SEQUENCE [LARGE SCALE GENOMIC DNA]</scope>
    <source>
        <strain evidence="4 5">IRAMC:0171</strain>
    </source>
</reference>
<dbReference type="Gene3D" id="3.40.1190.20">
    <property type="match status" value="1"/>
</dbReference>
<dbReference type="InterPro" id="IPR011611">
    <property type="entry name" value="PfkB_dom"/>
</dbReference>
<keyword evidence="2 4" id="KW-0418">Kinase</keyword>
<dbReference type="PANTHER" id="PTHR10584:SF157">
    <property type="entry name" value="SULFOFRUCTOSE KINASE"/>
    <property type="match status" value="1"/>
</dbReference>
<dbReference type="EMBL" id="JAKREW010000011">
    <property type="protein sequence ID" value="MCG7506115.1"/>
    <property type="molecule type" value="Genomic_DNA"/>
</dbReference>
<protein>
    <submittedName>
        <fullName evidence="4">PfkB family carbohydrate kinase</fullName>
    </submittedName>
</protein>
<dbReference type="Proteomes" id="UP001201701">
    <property type="component" value="Unassembled WGS sequence"/>
</dbReference>
<dbReference type="PROSITE" id="PS00584">
    <property type="entry name" value="PFKB_KINASES_2"/>
    <property type="match status" value="1"/>
</dbReference>
<proteinExistence type="predicted"/>
<dbReference type="RefSeq" id="WP_239365984.1">
    <property type="nucleotide sequence ID" value="NZ_JAKREW010000011.1"/>
</dbReference>
<dbReference type="Pfam" id="PF00294">
    <property type="entry name" value="PfkB"/>
    <property type="match status" value="1"/>
</dbReference>